<keyword evidence="3" id="KW-1185">Reference proteome</keyword>
<dbReference type="Proteomes" id="UP001529369">
    <property type="component" value="Unassembled WGS sequence"/>
</dbReference>
<accession>A0ABT8A8U3</accession>
<evidence type="ECO:0000256" key="1">
    <source>
        <dbReference type="SAM" id="MobiDB-lite"/>
    </source>
</evidence>
<feature type="region of interest" description="Disordered" evidence="1">
    <location>
        <begin position="32"/>
        <end position="137"/>
    </location>
</feature>
<evidence type="ECO:0000313" key="2">
    <source>
        <dbReference type="EMBL" id="MDN3566151.1"/>
    </source>
</evidence>
<sequence>MDQPNRNERLGRRLLVLRVAGLGTVAAVGAQASAGPLPGPAAPVAAPAAPVERVRTDNDPSDAPGYGRRGYGGGRTDSDPRDSPGSGRGYSYAPQRRSVTDNDPSDGQGQGRGYAPPRRSVTDNDPSDGQGRGRGWR</sequence>
<organism evidence="2 3">
    <name type="scientific">Paeniroseomonas aquatica</name>
    <dbReference type="NCBI Taxonomy" id="373043"/>
    <lineage>
        <taxon>Bacteria</taxon>
        <taxon>Pseudomonadati</taxon>
        <taxon>Pseudomonadota</taxon>
        <taxon>Alphaproteobacteria</taxon>
        <taxon>Acetobacterales</taxon>
        <taxon>Acetobacteraceae</taxon>
        <taxon>Paeniroseomonas</taxon>
    </lineage>
</organism>
<evidence type="ECO:0008006" key="4">
    <source>
        <dbReference type="Google" id="ProtNLM"/>
    </source>
</evidence>
<dbReference type="RefSeq" id="WP_290318048.1">
    <property type="nucleotide sequence ID" value="NZ_JAUFPN010000165.1"/>
</dbReference>
<feature type="compositionally biased region" description="Low complexity" evidence="1">
    <location>
        <begin position="32"/>
        <end position="50"/>
    </location>
</feature>
<proteinExistence type="predicted"/>
<name>A0ABT8A8U3_9PROT</name>
<protein>
    <recommendedName>
        <fullName evidence="4">Translation initiation factor IF-2</fullName>
    </recommendedName>
</protein>
<dbReference type="EMBL" id="JAUFPN010000165">
    <property type="protein sequence ID" value="MDN3566151.1"/>
    <property type="molecule type" value="Genomic_DNA"/>
</dbReference>
<evidence type="ECO:0000313" key="3">
    <source>
        <dbReference type="Proteomes" id="UP001529369"/>
    </source>
</evidence>
<reference evidence="3" key="1">
    <citation type="journal article" date="2019" name="Int. J. Syst. Evol. Microbiol.">
        <title>The Global Catalogue of Microorganisms (GCM) 10K type strain sequencing project: providing services to taxonomists for standard genome sequencing and annotation.</title>
        <authorList>
            <consortium name="The Broad Institute Genomics Platform"/>
            <consortium name="The Broad Institute Genome Sequencing Center for Infectious Disease"/>
            <person name="Wu L."/>
            <person name="Ma J."/>
        </authorList>
    </citation>
    <scope>NUCLEOTIDE SEQUENCE [LARGE SCALE GENOMIC DNA]</scope>
    <source>
        <strain evidence="3">CECT 7131</strain>
    </source>
</reference>
<gene>
    <name evidence="2" type="ORF">QWZ14_17420</name>
</gene>
<comment type="caution">
    <text evidence="2">The sequence shown here is derived from an EMBL/GenBank/DDBJ whole genome shotgun (WGS) entry which is preliminary data.</text>
</comment>